<dbReference type="InterPro" id="IPR051600">
    <property type="entry name" value="Beta-PGM-like"/>
</dbReference>
<dbReference type="SUPFAM" id="SSF56784">
    <property type="entry name" value="HAD-like"/>
    <property type="match status" value="1"/>
</dbReference>
<dbReference type="Proteomes" id="UP001574673">
    <property type="component" value="Unassembled WGS sequence"/>
</dbReference>
<evidence type="ECO:0000256" key="3">
    <source>
        <dbReference type="ARBA" id="ARBA00022723"/>
    </source>
</evidence>
<dbReference type="NCBIfam" id="TIGR01509">
    <property type="entry name" value="HAD-SF-IA-v3"/>
    <property type="match status" value="1"/>
</dbReference>
<organism evidence="5 6">
    <name type="scientific">Dentiradicibacter hellwigii</name>
    <dbReference type="NCBI Taxonomy" id="3149053"/>
    <lineage>
        <taxon>Bacteria</taxon>
        <taxon>Pseudomonadati</taxon>
        <taxon>Pseudomonadota</taxon>
        <taxon>Betaproteobacteria</taxon>
        <taxon>Rhodocyclales</taxon>
        <taxon>Rhodocyclaceae</taxon>
        <taxon>Dentiradicibacter</taxon>
    </lineage>
</organism>
<dbReference type="GO" id="GO:0016787">
    <property type="term" value="F:hydrolase activity"/>
    <property type="evidence" value="ECO:0007669"/>
    <property type="project" value="UniProtKB-KW"/>
</dbReference>
<dbReference type="PRINTS" id="PR00413">
    <property type="entry name" value="HADHALOGNASE"/>
</dbReference>
<keyword evidence="6" id="KW-1185">Reference proteome</keyword>
<sequence>MNDRKMMSHAAAAPGRGIRAAIFDADGTLIDSEEPGMEVLYEQAVRIGLTRSREEAFRCFRGSRMADCVAWIAANSPETQPARDEAYWTDFTRHVRERQAERFRQSLLPMPGAEALLAGLRIPFCLATNGPRRKIDLTLALTGLDRFFGERVFSAYESGFFKPDPRLFLLAAEHMGVAPEYCAVVEDSLPGIEAGLAAGMQVFSLHEPAGLPVRLIERVTHIAALDELAAYLT</sequence>
<comment type="similarity">
    <text evidence="2">Belongs to the HAD-like hydrolase superfamily. CbbY/CbbZ/Gph/YieH family.</text>
</comment>
<keyword evidence="4" id="KW-0460">Magnesium</keyword>
<evidence type="ECO:0000256" key="2">
    <source>
        <dbReference type="ARBA" id="ARBA00006171"/>
    </source>
</evidence>
<dbReference type="Pfam" id="PF00702">
    <property type="entry name" value="Hydrolase"/>
    <property type="match status" value="1"/>
</dbReference>
<gene>
    <name evidence="5" type="ORF">ABCS64_11075</name>
</gene>
<dbReference type="InterPro" id="IPR036412">
    <property type="entry name" value="HAD-like_sf"/>
</dbReference>
<dbReference type="PANTHER" id="PTHR46193">
    <property type="entry name" value="6-PHOSPHOGLUCONATE PHOSPHATASE"/>
    <property type="match status" value="1"/>
</dbReference>
<dbReference type="SFLD" id="SFLDS00003">
    <property type="entry name" value="Haloacid_Dehalogenase"/>
    <property type="match status" value="1"/>
</dbReference>
<name>A0ABV4UGU3_9RHOO</name>
<evidence type="ECO:0000313" key="6">
    <source>
        <dbReference type="Proteomes" id="UP001574673"/>
    </source>
</evidence>
<keyword evidence="3" id="KW-0479">Metal-binding</keyword>
<dbReference type="InterPro" id="IPR006439">
    <property type="entry name" value="HAD-SF_hydro_IA"/>
</dbReference>
<dbReference type="Gene3D" id="3.40.50.1000">
    <property type="entry name" value="HAD superfamily/HAD-like"/>
    <property type="match status" value="1"/>
</dbReference>
<evidence type="ECO:0000256" key="1">
    <source>
        <dbReference type="ARBA" id="ARBA00001946"/>
    </source>
</evidence>
<dbReference type="Gene3D" id="1.10.150.240">
    <property type="entry name" value="Putative phosphatase, domain 2"/>
    <property type="match status" value="1"/>
</dbReference>
<dbReference type="EMBL" id="JBEUWX010000003">
    <property type="protein sequence ID" value="MFA9950857.1"/>
    <property type="molecule type" value="Genomic_DNA"/>
</dbReference>
<evidence type="ECO:0000313" key="5">
    <source>
        <dbReference type="EMBL" id="MFA9950857.1"/>
    </source>
</evidence>
<dbReference type="InterPro" id="IPR023198">
    <property type="entry name" value="PGP-like_dom2"/>
</dbReference>
<comment type="cofactor">
    <cofactor evidence="1">
        <name>Mg(2+)</name>
        <dbReference type="ChEBI" id="CHEBI:18420"/>
    </cofactor>
</comment>
<protein>
    <submittedName>
        <fullName evidence="5">HAD-IA family hydrolase</fullName>
    </submittedName>
</protein>
<comment type="caution">
    <text evidence="5">The sequence shown here is derived from an EMBL/GenBank/DDBJ whole genome shotgun (WGS) entry which is preliminary data.</text>
</comment>
<keyword evidence="5" id="KW-0378">Hydrolase</keyword>
<proteinExistence type="inferred from homology"/>
<accession>A0ABV4UGU3</accession>
<dbReference type="RefSeq" id="WP_418891953.1">
    <property type="nucleotide sequence ID" value="NZ_JBEUWX010000003.1"/>
</dbReference>
<reference evidence="6" key="1">
    <citation type="submission" date="2024-06" db="EMBL/GenBank/DDBJ databases">
        <title>Radixoralia hellwigii gen. nov., sp nov., isolated from a root canal in the human oral cavity.</title>
        <authorList>
            <person name="Bartsch S."/>
            <person name="Wittmer A."/>
            <person name="Schulz A.-K."/>
            <person name="Neumann-Schaal M."/>
            <person name="Wolf J."/>
            <person name="Gronow S."/>
            <person name="Tennert C."/>
            <person name="Haecker G."/>
            <person name="Cieplik F."/>
            <person name="Al-Ahmad A."/>
        </authorList>
    </citation>
    <scope>NUCLEOTIDE SEQUENCE [LARGE SCALE GENOMIC DNA]</scope>
    <source>
        <strain evidence="6">Wk13</strain>
    </source>
</reference>
<dbReference type="InterPro" id="IPR023214">
    <property type="entry name" value="HAD_sf"/>
</dbReference>
<evidence type="ECO:0000256" key="4">
    <source>
        <dbReference type="ARBA" id="ARBA00022842"/>
    </source>
</evidence>
<dbReference type="SFLD" id="SFLDG01129">
    <property type="entry name" value="C1.5:_HAD__Beta-PGM__Phosphata"/>
    <property type="match status" value="1"/>
</dbReference>
<dbReference type="PANTHER" id="PTHR46193:SF10">
    <property type="entry name" value="6-PHOSPHOGLUCONATE PHOSPHATASE"/>
    <property type="match status" value="1"/>
</dbReference>